<accession>W3X7T6</accession>
<name>W3X7T6_PESFW</name>
<evidence type="ECO:0000313" key="1">
    <source>
        <dbReference type="EMBL" id="ETS81457.1"/>
    </source>
</evidence>
<keyword evidence="2" id="KW-1185">Reference proteome</keyword>
<dbReference type="HOGENOM" id="CLU_1355054_0_0_1"/>
<dbReference type="Proteomes" id="UP000030651">
    <property type="component" value="Unassembled WGS sequence"/>
</dbReference>
<protein>
    <submittedName>
        <fullName evidence="1">Uncharacterized protein</fullName>
    </submittedName>
</protein>
<proteinExistence type="predicted"/>
<gene>
    <name evidence="1" type="ORF">PFICI_06459</name>
</gene>
<dbReference type="GeneID" id="19271472"/>
<dbReference type="KEGG" id="pfy:PFICI_06459"/>
<sequence length="202" mass="22629">MDDETDSNSSASEPEIKLPQAQISGEAYCIFRNEIYSQSNFSRDSRDPFAPPEQPSVLMLCSNTKAHLTLSQELVTCSPNQKRELEQTVKSKILNDVIRTFTGPGARCIVDQIIDYPKSSFGTSVIKADSAVSISLAALGSVTSPPWATLWRIMLKVLTFLFHTLPSNHSRILVARRLPTSLYDQAHYEPWFSDCARCELER</sequence>
<dbReference type="AlphaFoldDB" id="W3X7T6"/>
<dbReference type="InParanoid" id="W3X7T6"/>
<evidence type="ECO:0000313" key="2">
    <source>
        <dbReference type="Proteomes" id="UP000030651"/>
    </source>
</evidence>
<organism evidence="1 2">
    <name type="scientific">Pestalotiopsis fici (strain W106-1 / CGMCC3.15140)</name>
    <dbReference type="NCBI Taxonomy" id="1229662"/>
    <lineage>
        <taxon>Eukaryota</taxon>
        <taxon>Fungi</taxon>
        <taxon>Dikarya</taxon>
        <taxon>Ascomycota</taxon>
        <taxon>Pezizomycotina</taxon>
        <taxon>Sordariomycetes</taxon>
        <taxon>Xylariomycetidae</taxon>
        <taxon>Amphisphaeriales</taxon>
        <taxon>Sporocadaceae</taxon>
        <taxon>Pestalotiopsis</taxon>
    </lineage>
</organism>
<reference evidence="2" key="1">
    <citation type="journal article" date="2015" name="BMC Genomics">
        <title>Genomic and transcriptomic analysis of the endophytic fungus Pestalotiopsis fici reveals its lifestyle and high potential for synthesis of natural products.</title>
        <authorList>
            <person name="Wang X."/>
            <person name="Zhang X."/>
            <person name="Liu L."/>
            <person name="Xiang M."/>
            <person name="Wang W."/>
            <person name="Sun X."/>
            <person name="Che Y."/>
            <person name="Guo L."/>
            <person name="Liu G."/>
            <person name="Guo L."/>
            <person name="Wang C."/>
            <person name="Yin W.B."/>
            <person name="Stadler M."/>
            <person name="Zhang X."/>
            <person name="Liu X."/>
        </authorList>
    </citation>
    <scope>NUCLEOTIDE SEQUENCE [LARGE SCALE GENOMIC DNA]</scope>
    <source>
        <strain evidence="2">W106-1 / CGMCC3.15140</strain>
    </source>
</reference>
<dbReference type="EMBL" id="KI912112">
    <property type="protein sequence ID" value="ETS81457.1"/>
    <property type="molecule type" value="Genomic_DNA"/>
</dbReference>
<dbReference type="RefSeq" id="XP_007833231.1">
    <property type="nucleotide sequence ID" value="XM_007835040.1"/>
</dbReference>